<dbReference type="RefSeq" id="WP_005587709.1">
    <property type="nucleotide sequence ID" value="NZ_LT669839.1"/>
</dbReference>
<dbReference type="Pfam" id="PF20629">
    <property type="entry name" value="GD_AH_C"/>
    <property type="match status" value="1"/>
</dbReference>
<comment type="similarity">
    <text evidence="1">Belongs to the UxaA family.</text>
</comment>
<dbReference type="Pfam" id="PF04295">
    <property type="entry name" value="GD_AH_second"/>
    <property type="match status" value="1"/>
</dbReference>
<gene>
    <name evidence="5" type="ORF">CUESP1_0536</name>
</gene>
<dbReference type="GO" id="GO:0019698">
    <property type="term" value="P:D-galacturonate catabolic process"/>
    <property type="evidence" value="ECO:0007669"/>
    <property type="project" value="TreeGrafter"/>
</dbReference>
<sequence>MQFMGYKRKNGQVGVRNYIGIIPSVFCANKVAKMIAEQVEGAVYLNHPVGCSQVGEDLEITARTLIAMGNHPNLAAVLVVGLGCERFTPDEFVRGISKSLKPVEKVVIQEEGDTLKAIEKGVRIAKEWALELSMEERVPCDLKDLIIGVKCGGTDATSGIAANPAVGTMSDLVVDNGGTILFSEVTELLGAEHILSARAVNEEVAKDIENTIGKMENKLRTIGTKKEFCHRGALISTGNFDGGVSSVVEKALGGIYKSGSKPIQGVVDYAEKPEKLGGVYLMNSPGHDGEVVTSFVGGSAQIIVFTTGRGTPTGFPFVPVVKVTGNSFTFEKMSENIDINAGTIISEGEGIEVKGKEIFDFILGVASGKKAKAEILKHDELFCITRV</sequence>
<dbReference type="GO" id="GO:0016829">
    <property type="term" value="F:lyase activity"/>
    <property type="evidence" value="ECO:0007669"/>
    <property type="project" value="UniProtKB-KW"/>
</dbReference>
<dbReference type="InterPro" id="IPR048332">
    <property type="entry name" value="GD_AH_C"/>
</dbReference>
<evidence type="ECO:0000313" key="6">
    <source>
        <dbReference type="Proteomes" id="UP000245423"/>
    </source>
</evidence>
<keyword evidence="2" id="KW-0456">Lyase</keyword>
<dbReference type="InterPro" id="IPR052172">
    <property type="entry name" value="UxaA_altronate/galactarate_dh"/>
</dbReference>
<feature type="domain" description="D-galactarate/Altronate dehydratase second" evidence="3">
    <location>
        <begin position="5"/>
        <end position="131"/>
    </location>
</feature>
<organism evidence="5 6">
    <name type="scientific">[Clostridium] ultunense Esp</name>
    <dbReference type="NCBI Taxonomy" id="1288971"/>
    <lineage>
        <taxon>Bacteria</taxon>
        <taxon>Bacillati</taxon>
        <taxon>Bacillota</taxon>
        <taxon>Tissierellia</taxon>
        <taxon>Tissierellales</taxon>
        <taxon>Tepidimicrobiaceae</taxon>
        <taxon>Schnuerera</taxon>
    </lineage>
</organism>
<evidence type="ECO:0000313" key="5">
    <source>
        <dbReference type="EMBL" id="SHD75922.1"/>
    </source>
</evidence>
<evidence type="ECO:0000256" key="2">
    <source>
        <dbReference type="ARBA" id="ARBA00023239"/>
    </source>
</evidence>
<dbReference type="EMBL" id="LT669839">
    <property type="protein sequence ID" value="SHD75922.1"/>
    <property type="molecule type" value="Genomic_DNA"/>
</dbReference>
<reference evidence="5 6" key="1">
    <citation type="submission" date="2016-11" db="EMBL/GenBank/DDBJ databases">
        <authorList>
            <person name="Manzoor S."/>
        </authorList>
    </citation>
    <scope>NUCLEOTIDE SEQUENCE [LARGE SCALE GENOMIC DNA]</scope>
    <source>
        <strain evidence="5">Clostridium ultunense strain Esp</strain>
    </source>
</reference>
<accession>M1ZFB5</accession>
<dbReference type="InterPro" id="IPR007392">
    <property type="entry name" value="GD_AH_second"/>
</dbReference>
<feature type="domain" description="D-galactarate/Altronate dehydratase C-terminal" evidence="4">
    <location>
        <begin position="143"/>
        <end position="384"/>
    </location>
</feature>
<name>M1ZFB5_9FIRM</name>
<evidence type="ECO:0000256" key="1">
    <source>
        <dbReference type="ARBA" id="ARBA00010986"/>
    </source>
</evidence>
<dbReference type="HOGENOM" id="CLU_029189_1_0_9"/>
<evidence type="ECO:0000259" key="4">
    <source>
        <dbReference type="Pfam" id="PF20629"/>
    </source>
</evidence>
<evidence type="ECO:0000259" key="3">
    <source>
        <dbReference type="Pfam" id="PF04295"/>
    </source>
</evidence>
<dbReference type="AlphaFoldDB" id="M1ZFB5"/>
<dbReference type="OrthoDB" id="9804574at2"/>
<dbReference type="PANTHER" id="PTHR30536:SF5">
    <property type="entry name" value="ALTRONATE DEHYDRATASE"/>
    <property type="match status" value="1"/>
</dbReference>
<protein>
    <submittedName>
        <fullName evidence="5">Altronate dehydratase</fullName>
    </submittedName>
</protein>
<keyword evidence="6" id="KW-1185">Reference proteome</keyword>
<dbReference type="Proteomes" id="UP000245423">
    <property type="component" value="Chromosome 1"/>
</dbReference>
<proteinExistence type="inferred from homology"/>
<dbReference type="PANTHER" id="PTHR30536">
    <property type="entry name" value="ALTRONATE/GALACTARATE DEHYDRATASE"/>
    <property type="match status" value="1"/>
</dbReference>